<evidence type="ECO:0000256" key="2">
    <source>
        <dbReference type="ARBA" id="ARBA00022679"/>
    </source>
</evidence>
<evidence type="ECO:0000256" key="1">
    <source>
        <dbReference type="ARBA" id="ARBA00022603"/>
    </source>
</evidence>
<dbReference type="PRINTS" id="PR00105">
    <property type="entry name" value="C5METTRFRASE"/>
</dbReference>
<sequence length="378" mass="41755">MNSQRTFLEFFAGGGMARIGLGDQWRCLFANDIDTQKCAAYRENFGNKDLIEGDINDLSTRDLPADPVDLIWASFPCQDLSLAGERGGIHAARSGMFFPFWSRIEELIASARAPKIIAIENVTGLLTSNNGHDFATVIECMTQNGYRTTACVLDAKSFTPQSRPRLFILGFADEVTPPLSDTPPSQALAPPAMISALEYLSPQARMQWVWLAKTPTPLRQQRLSDLVDWDADNWHSQAQTEHLLNMMSASQRERVNALIRNGARRAGTAFRRTRTENGRSVQRVEARFDGLAGCLRTPAGGSSRQLIFAVENGTVRSRLMSPIESARLMGLPEEYRLPANNTAALKLIGDGVCVPVVQWLAEEIFEPSLASKRARNAA</sequence>
<dbReference type="GO" id="GO:0003886">
    <property type="term" value="F:DNA (cytosine-5-)-methyltransferase activity"/>
    <property type="evidence" value="ECO:0007669"/>
    <property type="project" value="UniProtKB-EC"/>
</dbReference>
<evidence type="ECO:0000313" key="9">
    <source>
        <dbReference type="EMBL" id="MEX6633470.1"/>
    </source>
</evidence>
<evidence type="ECO:0000256" key="6">
    <source>
        <dbReference type="PROSITE-ProRule" id="PRU01016"/>
    </source>
</evidence>
<dbReference type="PROSITE" id="PS00094">
    <property type="entry name" value="C5_MTASE_1"/>
    <property type="match status" value="1"/>
</dbReference>
<dbReference type="RefSeq" id="WP_369313432.1">
    <property type="nucleotide sequence ID" value="NZ_JBEHZE010000001.1"/>
</dbReference>
<dbReference type="Pfam" id="PF00145">
    <property type="entry name" value="DNA_methylase"/>
    <property type="match status" value="1"/>
</dbReference>
<dbReference type="SUPFAM" id="SSF53335">
    <property type="entry name" value="S-adenosyl-L-methionine-dependent methyltransferases"/>
    <property type="match status" value="1"/>
</dbReference>
<dbReference type="PANTHER" id="PTHR46098:SF1">
    <property type="entry name" value="TRNA (CYTOSINE(38)-C(5))-METHYLTRANSFERASE"/>
    <property type="match status" value="1"/>
</dbReference>
<dbReference type="Proteomes" id="UP001560685">
    <property type="component" value="Unassembled WGS sequence"/>
</dbReference>
<proteinExistence type="inferred from homology"/>
<dbReference type="EMBL" id="JBEHZE010000001">
    <property type="protein sequence ID" value="MEX6633470.1"/>
    <property type="molecule type" value="Genomic_DNA"/>
</dbReference>
<dbReference type="InterPro" id="IPR018117">
    <property type="entry name" value="C5_DNA_meth_AS"/>
</dbReference>
<keyword evidence="2 6" id="KW-0808">Transferase</keyword>
<organism evidence="9 10">
    <name type="scientific">Hyphococcus lacteus</name>
    <dbReference type="NCBI Taxonomy" id="3143536"/>
    <lineage>
        <taxon>Bacteria</taxon>
        <taxon>Pseudomonadati</taxon>
        <taxon>Pseudomonadota</taxon>
        <taxon>Alphaproteobacteria</taxon>
        <taxon>Parvularculales</taxon>
        <taxon>Parvularculaceae</taxon>
        <taxon>Hyphococcus</taxon>
    </lineage>
</organism>
<dbReference type="Gene3D" id="3.90.120.10">
    <property type="entry name" value="DNA Methylase, subunit A, domain 2"/>
    <property type="match status" value="1"/>
</dbReference>
<dbReference type="PROSITE" id="PS51679">
    <property type="entry name" value="SAM_MT_C5"/>
    <property type="match status" value="1"/>
</dbReference>
<evidence type="ECO:0000256" key="8">
    <source>
        <dbReference type="RuleBase" id="RU000417"/>
    </source>
</evidence>
<keyword evidence="4" id="KW-0680">Restriction system</keyword>
<name>A0ABV3Z3U6_9PROT</name>
<protein>
    <recommendedName>
        <fullName evidence="8">Cytosine-specific methyltransferase</fullName>
        <ecNumber evidence="8">2.1.1.37</ecNumber>
    </recommendedName>
</protein>
<dbReference type="NCBIfam" id="TIGR00675">
    <property type="entry name" value="dcm"/>
    <property type="match status" value="1"/>
</dbReference>
<comment type="similarity">
    <text evidence="6 7">Belongs to the class I-like SAM-binding methyltransferase superfamily. C5-methyltransferase family.</text>
</comment>
<dbReference type="Gene3D" id="3.40.50.150">
    <property type="entry name" value="Vaccinia Virus protein VP39"/>
    <property type="match status" value="1"/>
</dbReference>
<accession>A0ABV3Z3U6</accession>
<dbReference type="GO" id="GO:0032259">
    <property type="term" value="P:methylation"/>
    <property type="evidence" value="ECO:0007669"/>
    <property type="project" value="UniProtKB-KW"/>
</dbReference>
<dbReference type="InterPro" id="IPR001525">
    <property type="entry name" value="C5_MeTfrase"/>
</dbReference>
<keyword evidence="3 6" id="KW-0949">S-adenosyl-L-methionine</keyword>
<evidence type="ECO:0000256" key="3">
    <source>
        <dbReference type="ARBA" id="ARBA00022691"/>
    </source>
</evidence>
<comment type="caution">
    <text evidence="9">The sequence shown here is derived from an EMBL/GenBank/DDBJ whole genome shotgun (WGS) entry which is preliminary data.</text>
</comment>
<dbReference type="InterPro" id="IPR050750">
    <property type="entry name" value="C5-MTase"/>
</dbReference>
<feature type="active site" evidence="6">
    <location>
        <position position="77"/>
    </location>
</feature>
<evidence type="ECO:0000256" key="5">
    <source>
        <dbReference type="ARBA" id="ARBA00047422"/>
    </source>
</evidence>
<evidence type="ECO:0000256" key="7">
    <source>
        <dbReference type="RuleBase" id="RU000416"/>
    </source>
</evidence>
<evidence type="ECO:0000313" key="10">
    <source>
        <dbReference type="Proteomes" id="UP001560685"/>
    </source>
</evidence>
<reference evidence="9 10" key="1">
    <citation type="submission" date="2024-05" db="EMBL/GenBank/DDBJ databases">
        <title>Three bacterial strains, DH-69, EH-24, and ECK-19 isolated from coastal sediments.</title>
        <authorList>
            <person name="Ye Y.-Q."/>
            <person name="Du Z.-J."/>
        </authorList>
    </citation>
    <scope>NUCLEOTIDE SEQUENCE [LARGE SCALE GENOMIC DNA]</scope>
    <source>
        <strain evidence="9 10">ECK-19</strain>
    </source>
</reference>
<keyword evidence="1 6" id="KW-0489">Methyltransferase</keyword>
<dbReference type="PANTHER" id="PTHR46098">
    <property type="entry name" value="TRNA (CYTOSINE(38)-C(5))-METHYLTRANSFERASE"/>
    <property type="match status" value="1"/>
</dbReference>
<dbReference type="InterPro" id="IPR029063">
    <property type="entry name" value="SAM-dependent_MTases_sf"/>
</dbReference>
<keyword evidence="10" id="KW-1185">Reference proteome</keyword>
<gene>
    <name evidence="9" type="ORF">ABFZ84_07895</name>
</gene>
<dbReference type="EC" id="2.1.1.37" evidence="8"/>
<evidence type="ECO:0000256" key="4">
    <source>
        <dbReference type="ARBA" id="ARBA00022747"/>
    </source>
</evidence>
<comment type="catalytic activity">
    <reaction evidence="5 8">
        <text>a 2'-deoxycytidine in DNA + S-adenosyl-L-methionine = a 5-methyl-2'-deoxycytidine in DNA + S-adenosyl-L-homocysteine + H(+)</text>
        <dbReference type="Rhea" id="RHEA:13681"/>
        <dbReference type="Rhea" id="RHEA-COMP:11369"/>
        <dbReference type="Rhea" id="RHEA-COMP:11370"/>
        <dbReference type="ChEBI" id="CHEBI:15378"/>
        <dbReference type="ChEBI" id="CHEBI:57856"/>
        <dbReference type="ChEBI" id="CHEBI:59789"/>
        <dbReference type="ChEBI" id="CHEBI:85452"/>
        <dbReference type="ChEBI" id="CHEBI:85454"/>
        <dbReference type="EC" id="2.1.1.37"/>
    </reaction>
</comment>